<gene>
    <name evidence="1" type="ORF">STAS_31700</name>
</gene>
<proteinExistence type="predicted"/>
<evidence type="ECO:0000313" key="1">
    <source>
        <dbReference type="EMBL" id="GER54130.1"/>
    </source>
</evidence>
<dbReference type="AlphaFoldDB" id="A0A5A7RA05"/>
<protein>
    <submittedName>
        <fullName evidence="1">Uncharacterized protein</fullName>
    </submittedName>
</protein>
<organism evidence="1 2">
    <name type="scientific">Striga asiatica</name>
    <name type="common">Asiatic witchweed</name>
    <name type="synonym">Buchnera asiatica</name>
    <dbReference type="NCBI Taxonomy" id="4170"/>
    <lineage>
        <taxon>Eukaryota</taxon>
        <taxon>Viridiplantae</taxon>
        <taxon>Streptophyta</taxon>
        <taxon>Embryophyta</taxon>
        <taxon>Tracheophyta</taxon>
        <taxon>Spermatophyta</taxon>
        <taxon>Magnoliopsida</taxon>
        <taxon>eudicotyledons</taxon>
        <taxon>Gunneridae</taxon>
        <taxon>Pentapetalae</taxon>
        <taxon>asterids</taxon>
        <taxon>lamiids</taxon>
        <taxon>Lamiales</taxon>
        <taxon>Orobanchaceae</taxon>
        <taxon>Buchnereae</taxon>
        <taxon>Striga</taxon>
    </lineage>
</organism>
<dbReference type="Proteomes" id="UP000325081">
    <property type="component" value="Unassembled WGS sequence"/>
</dbReference>
<comment type="caution">
    <text evidence="1">The sequence shown here is derived from an EMBL/GenBank/DDBJ whole genome shotgun (WGS) entry which is preliminary data.</text>
</comment>
<evidence type="ECO:0000313" key="2">
    <source>
        <dbReference type="Proteomes" id="UP000325081"/>
    </source>
</evidence>
<accession>A0A5A7RA05</accession>
<name>A0A5A7RA05_STRAF</name>
<reference evidence="2" key="1">
    <citation type="journal article" date="2019" name="Curr. Biol.">
        <title>Genome Sequence of Striga asiatica Provides Insight into the Evolution of Plant Parasitism.</title>
        <authorList>
            <person name="Yoshida S."/>
            <person name="Kim S."/>
            <person name="Wafula E.K."/>
            <person name="Tanskanen J."/>
            <person name="Kim Y.M."/>
            <person name="Honaas L."/>
            <person name="Yang Z."/>
            <person name="Spallek T."/>
            <person name="Conn C.E."/>
            <person name="Ichihashi Y."/>
            <person name="Cheong K."/>
            <person name="Cui S."/>
            <person name="Der J.P."/>
            <person name="Gundlach H."/>
            <person name="Jiao Y."/>
            <person name="Hori C."/>
            <person name="Ishida J.K."/>
            <person name="Kasahara H."/>
            <person name="Kiba T."/>
            <person name="Kim M.S."/>
            <person name="Koo N."/>
            <person name="Laohavisit A."/>
            <person name="Lee Y.H."/>
            <person name="Lumba S."/>
            <person name="McCourt P."/>
            <person name="Mortimer J.C."/>
            <person name="Mutuku J.M."/>
            <person name="Nomura T."/>
            <person name="Sasaki-Sekimoto Y."/>
            <person name="Seto Y."/>
            <person name="Wang Y."/>
            <person name="Wakatake T."/>
            <person name="Sakakibara H."/>
            <person name="Demura T."/>
            <person name="Yamaguchi S."/>
            <person name="Yoneyama K."/>
            <person name="Manabe R.I."/>
            <person name="Nelson D.C."/>
            <person name="Schulman A.H."/>
            <person name="Timko M.P."/>
            <person name="dePamphilis C.W."/>
            <person name="Choi D."/>
            <person name="Shirasu K."/>
        </authorList>
    </citation>
    <scope>NUCLEOTIDE SEQUENCE [LARGE SCALE GENOMIC DNA]</scope>
    <source>
        <strain evidence="2">cv. UVA1</strain>
    </source>
</reference>
<keyword evidence="2" id="KW-1185">Reference proteome</keyword>
<sequence length="136" mass="14843">MLVALTLGQGPLRWPQMGWSCSSSNGEVKILLKLATNKAPLEHIRSINMVLMAIMLALIASGILREPSLDSLAVESPTEAGGRNKDDKLDNITWKKLCTNKPNSSIPISSSVKRGCGLVKRPQWKCSRSSVLMVEE</sequence>
<dbReference type="EMBL" id="BKCP01010959">
    <property type="protein sequence ID" value="GER54130.1"/>
    <property type="molecule type" value="Genomic_DNA"/>
</dbReference>